<dbReference type="Pfam" id="PF08867">
    <property type="entry name" value="FRG"/>
    <property type="match status" value="1"/>
</dbReference>
<evidence type="ECO:0000259" key="1">
    <source>
        <dbReference type="SMART" id="SM00901"/>
    </source>
</evidence>
<dbReference type="EMBL" id="JAPPUX010000002">
    <property type="protein sequence ID" value="MCY4725915.1"/>
    <property type="molecule type" value="Genomic_DNA"/>
</dbReference>
<evidence type="ECO:0000313" key="2">
    <source>
        <dbReference type="EMBL" id="MCY4725915.1"/>
    </source>
</evidence>
<gene>
    <name evidence="2" type="ORF">NYO98_06465</name>
</gene>
<protein>
    <submittedName>
        <fullName evidence="2">FRG domain-containing protein</fullName>
    </submittedName>
</protein>
<reference evidence="2" key="1">
    <citation type="submission" date="2022-08" db="EMBL/GenBank/DDBJ databases">
        <title>Genome sequencing of Nocardioides sp. STR2.</title>
        <authorList>
            <person name="So Y."/>
        </authorList>
    </citation>
    <scope>NUCLEOTIDE SEQUENCE</scope>
    <source>
        <strain evidence="2">STR2</strain>
    </source>
</reference>
<organism evidence="2 3">
    <name type="scientific">Nocardioides pini</name>
    <dbReference type="NCBI Taxonomy" id="2975053"/>
    <lineage>
        <taxon>Bacteria</taxon>
        <taxon>Bacillati</taxon>
        <taxon>Actinomycetota</taxon>
        <taxon>Actinomycetes</taxon>
        <taxon>Propionibacteriales</taxon>
        <taxon>Nocardioidaceae</taxon>
        <taxon>Nocardioides</taxon>
    </lineage>
</organism>
<accession>A0ABT4CAD6</accession>
<evidence type="ECO:0000313" key="3">
    <source>
        <dbReference type="Proteomes" id="UP001074726"/>
    </source>
</evidence>
<proteinExistence type="predicted"/>
<name>A0ABT4CAD6_9ACTN</name>
<dbReference type="Proteomes" id="UP001074726">
    <property type="component" value="Unassembled WGS sequence"/>
</dbReference>
<keyword evidence="3" id="KW-1185">Reference proteome</keyword>
<dbReference type="InterPro" id="IPR014966">
    <property type="entry name" value="FRG-dom"/>
</dbReference>
<feature type="domain" description="FRG" evidence="1">
    <location>
        <begin position="71"/>
        <end position="163"/>
    </location>
</feature>
<sequence>MGKNVQPVTGRAKYRAERLQFGSFAELSDRLGGDAEATFRHHWEDPSWSTTLPVAFRPRRWDHPGLSGTSEVPKYLYRGEAGVYPASTPSRARIERQFDGHELSLLDEASNLAVWAWRMRTGDAFRSIGWPQHYGFPTAALDLTDHLSVALHFAADASPGAIPQRVLYRLDLERVVKKVYGRAGAPTPLKAAGIAHENSVRAERQHAWIMTLGAAEKVRLRDLPFDLRGSRHLRRHLERFVIDARDCEAFVDRSLLLASDDAFAWWPLAVLRSLHATLETALPSQVAIWLAGRIPLFEQTPVQMFFDEAGSFAAYRFTSPNEATLMTGLDYAVDLEAVISELTSTTTPDPNGILYGHPVPREPGTQRWLLRGDTYQIQWRYPFPGLQRSHRGYETITVR</sequence>
<comment type="caution">
    <text evidence="2">The sequence shown here is derived from an EMBL/GenBank/DDBJ whole genome shotgun (WGS) entry which is preliminary data.</text>
</comment>
<dbReference type="RefSeq" id="WP_268110734.1">
    <property type="nucleotide sequence ID" value="NZ_JAPPUX010000002.1"/>
</dbReference>
<dbReference type="SMART" id="SM00901">
    <property type="entry name" value="FRG"/>
    <property type="match status" value="1"/>
</dbReference>